<dbReference type="PANTHER" id="PTHR43861">
    <property type="entry name" value="TRANS-ACONITATE 2-METHYLTRANSFERASE-RELATED"/>
    <property type="match status" value="1"/>
</dbReference>
<organism evidence="4 5">
    <name type="scientific">Streptomyces pseudovenezuelae</name>
    <dbReference type="NCBI Taxonomy" id="67350"/>
    <lineage>
        <taxon>Bacteria</taxon>
        <taxon>Bacillati</taxon>
        <taxon>Actinomycetota</taxon>
        <taxon>Actinomycetes</taxon>
        <taxon>Kitasatosporales</taxon>
        <taxon>Streptomycetaceae</taxon>
        <taxon>Streptomyces</taxon>
        <taxon>Streptomyces aurantiacus group</taxon>
    </lineage>
</organism>
<dbReference type="GO" id="GO:0008168">
    <property type="term" value="F:methyltransferase activity"/>
    <property type="evidence" value="ECO:0007669"/>
    <property type="project" value="UniProtKB-KW"/>
</dbReference>
<accession>A0A101N131</accession>
<dbReference type="OrthoDB" id="4307675at2"/>
<dbReference type="EMBL" id="LMWM01000030">
    <property type="protein sequence ID" value="KUM84595.1"/>
    <property type="molecule type" value="Genomic_DNA"/>
</dbReference>
<sequence length="243" mass="25851">MTVLRDADLAAAFDHAADSYDTLVAANPGYHAHLRRSARRLGLPHPGTGLRVLDLGCGTGASTAALARVLPDADITAVDASAGMLDRARAKPWAGSVRFVCAPAEALAEADVHGPFDAVFAAYLFRNVADPDAVLDAVHDLLAPHGRLAVHEYTLSGRPLDRAVWSAVCRGLVLPVASALGDGDLYRHLWCSVVEFDTADRFTTRVRARGFDHVRALPLPGWQTGITHTIVARRAALRVGGGR</sequence>
<reference evidence="4 5" key="1">
    <citation type="submission" date="2015-10" db="EMBL/GenBank/DDBJ databases">
        <title>Draft genome sequence of Streptomyces pseudovenezuelae DSM 40212, type strain for the species Streptomyces pseudovenezuelae.</title>
        <authorList>
            <person name="Ruckert C."/>
            <person name="Winkler A."/>
            <person name="Kalinowski J."/>
            <person name="Kampfer P."/>
            <person name="Glaeser S."/>
        </authorList>
    </citation>
    <scope>NUCLEOTIDE SEQUENCE [LARGE SCALE GENOMIC DNA]</scope>
    <source>
        <strain evidence="4 5">DSM 40212</strain>
    </source>
</reference>
<dbReference type="AlphaFoldDB" id="A0A101N131"/>
<dbReference type="PANTHER" id="PTHR43861:SF1">
    <property type="entry name" value="TRANS-ACONITATE 2-METHYLTRANSFERASE"/>
    <property type="match status" value="1"/>
</dbReference>
<dbReference type="RefSeq" id="WP_031059844.1">
    <property type="nucleotide sequence ID" value="NZ_KQ948150.1"/>
</dbReference>
<gene>
    <name evidence="4" type="ORF">AQI94_28865</name>
</gene>
<dbReference type="InterPro" id="IPR041698">
    <property type="entry name" value="Methyltransf_25"/>
</dbReference>
<dbReference type="CDD" id="cd02440">
    <property type="entry name" value="AdoMet_MTases"/>
    <property type="match status" value="1"/>
</dbReference>
<evidence type="ECO:0000259" key="3">
    <source>
        <dbReference type="Pfam" id="PF13649"/>
    </source>
</evidence>
<protein>
    <submittedName>
        <fullName evidence="4">Ubiquinone biosynthesis methyltransferase UbiE</fullName>
    </submittedName>
</protein>
<dbReference type="Proteomes" id="UP000053039">
    <property type="component" value="Unassembled WGS sequence"/>
</dbReference>
<keyword evidence="1 4" id="KW-0489">Methyltransferase</keyword>
<evidence type="ECO:0000256" key="2">
    <source>
        <dbReference type="ARBA" id="ARBA00022679"/>
    </source>
</evidence>
<feature type="domain" description="Methyltransferase" evidence="3">
    <location>
        <begin position="52"/>
        <end position="146"/>
    </location>
</feature>
<proteinExistence type="predicted"/>
<keyword evidence="4" id="KW-0830">Ubiquinone</keyword>
<name>A0A101N131_9ACTN</name>
<comment type="caution">
    <text evidence="4">The sequence shown here is derived from an EMBL/GenBank/DDBJ whole genome shotgun (WGS) entry which is preliminary data.</text>
</comment>
<dbReference type="Pfam" id="PF13649">
    <property type="entry name" value="Methyltransf_25"/>
    <property type="match status" value="1"/>
</dbReference>
<evidence type="ECO:0000313" key="4">
    <source>
        <dbReference type="EMBL" id="KUM84595.1"/>
    </source>
</evidence>
<dbReference type="GO" id="GO:0017000">
    <property type="term" value="P:antibiotic biosynthetic process"/>
    <property type="evidence" value="ECO:0007669"/>
    <property type="project" value="UniProtKB-ARBA"/>
</dbReference>
<dbReference type="SUPFAM" id="SSF53335">
    <property type="entry name" value="S-adenosyl-L-methionine-dependent methyltransferases"/>
    <property type="match status" value="1"/>
</dbReference>
<dbReference type="InterPro" id="IPR029063">
    <property type="entry name" value="SAM-dependent_MTases_sf"/>
</dbReference>
<keyword evidence="2 4" id="KW-0808">Transferase</keyword>
<evidence type="ECO:0000256" key="1">
    <source>
        <dbReference type="ARBA" id="ARBA00022603"/>
    </source>
</evidence>
<evidence type="ECO:0000313" key="5">
    <source>
        <dbReference type="Proteomes" id="UP000053039"/>
    </source>
</evidence>
<dbReference type="GO" id="GO:0032259">
    <property type="term" value="P:methylation"/>
    <property type="evidence" value="ECO:0007669"/>
    <property type="project" value="UniProtKB-KW"/>
</dbReference>
<dbReference type="Gene3D" id="3.40.50.150">
    <property type="entry name" value="Vaccinia Virus protein VP39"/>
    <property type="match status" value="1"/>
</dbReference>